<organism evidence="1 2">
    <name type="scientific">Amphibalanus amphitrite</name>
    <name type="common">Striped barnacle</name>
    <name type="synonym">Balanus amphitrite</name>
    <dbReference type="NCBI Taxonomy" id="1232801"/>
    <lineage>
        <taxon>Eukaryota</taxon>
        <taxon>Metazoa</taxon>
        <taxon>Ecdysozoa</taxon>
        <taxon>Arthropoda</taxon>
        <taxon>Crustacea</taxon>
        <taxon>Multicrustacea</taxon>
        <taxon>Cirripedia</taxon>
        <taxon>Thoracica</taxon>
        <taxon>Thoracicalcarea</taxon>
        <taxon>Balanomorpha</taxon>
        <taxon>Balanoidea</taxon>
        <taxon>Balanidae</taxon>
        <taxon>Amphibalaninae</taxon>
        <taxon>Amphibalanus</taxon>
    </lineage>
</organism>
<dbReference type="AlphaFoldDB" id="A0A6A4VNM3"/>
<reference evidence="1 2" key="1">
    <citation type="submission" date="2019-07" db="EMBL/GenBank/DDBJ databases">
        <title>Draft genome assembly of a fouling barnacle, Amphibalanus amphitrite (Darwin, 1854): The first reference genome for Thecostraca.</title>
        <authorList>
            <person name="Kim W."/>
        </authorList>
    </citation>
    <scope>NUCLEOTIDE SEQUENCE [LARGE SCALE GENOMIC DNA]</scope>
    <source>
        <strain evidence="1">SNU_AA5</strain>
        <tissue evidence="1">Soma without cirri and trophi</tissue>
    </source>
</reference>
<keyword evidence="2" id="KW-1185">Reference proteome</keyword>
<proteinExistence type="predicted"/>
<dbReference type="OrthoDB" id="443634at2759"/>
<comment type="caution">
    <text evidence="1">The sequence shown here is derived from an EMBL/GenBank/DDBJ whole genome shotgun (WGS) entry which is preliminary data.</text>
</comment>
<keyword evidence="1" id="KW-0675">Receptor</keyword>
<protein>
    <submittedName>
        <fullName evidence="1">Sortilin-related receptor</fullName>
    </submittedName>
</protein>
<evidence type="ECO:0000313" key="2">
    <source>
        <dbReference type="Proteomes" id="UP000440578"/>
    </source>
</evidence>
<accession>A0A6A4VNM3</accession>
<dbReference type="EMBL" id="VIIS01001579">
    <property type="protein sequence ID" value="KAF0296166.1"/>
    <property type="molecule type" value="Genomic_DNA"/>
</dbReference>
<dbReference type="Proteomes" id="UP000440578">
    <property type="component" value="Unassembled WGS sequence"/>
</dbReference>
<name>A0A6A4VNM3_AMPAM</name>
<sequence>MKMKLFCLSEVELNDTHHSGLIHWAGGGSQLVICLTRDMVVRPGHPSSVYVSLDHGRSFTNISGNFTLEDGTPAVIGHSYEHPEFNNIVSTRSSWTLCMLLAA</sequence>
<evidence type="ECO:0000313" key="1">
    <source>
        <dbReference type="EMBL" id="KAF0296166.1"/>
    </source>
</evidence>
<gene>
    <name evidence="1" type="primary">SORL1_1</name>
    <name evidence="1" type="ORF">FJT64_006318</name>
</gene>